<comment type="caution">
    <text evidence="2">The sequence shown here is derived from an EMBL/GenBank/DDBJ whole genome shotgun (WGS) entry which is preliminary data.</text>
</comment>
<evidence type="ECO:0000259" key="1">
    <source>
        <dbReference type="Pfam" id="PF06904"/>
    </source>
</evidence>
<dbReference type="EMBL" id="FOSK01000003">
    <property type="protein sequence ID" value="SFK22245.1"/>
    <property type="molecule type" value="Genomic_DNA"/>
</dbReference>
<reference evidence="2 3" key="1">
    <citation type="submission" date="2016-10" db="EMBL/GenBank/DDBJ databases">
        <authorList>
            <person name="Varghese N."/>
            <person name="Submissions S."/>
        </authorList>
    </citation>
    <scope>NUCLEOTIDE SEQUENCE [LARGE SCALE GENOMIC DNA]</scope>
    <source>
        <strain evidence="2 3">DSM 16392</strain>
    </source>
</reference>
<name>A0A1I3XRU3_9HYPH</name>
<evidence type="ECO:0000313" key="2">
    <source>
        <dbReference type="EMBL" id="SFK22245.1"/>
    </source>
</evidence>
<proteinExistence type="predicted"/>
<feature type="domain" description="Extensin-like C-terminal" evidence="1">
    <location>
        <begin position="103"/>
        <end position="269"/>
    </location>
</feature>
<organism evidence="2 3">
    <name type="scientific">Pseudovibrio ascidiaceicola</name>
    <dbReference type="NCBI Taxonomy" id="285279"/>
    <lineage>
        <taxon>Bacteria</taxon>
        <taxon>Pseudomonadati</taxon>
        <taxon>Pseudomonadota</taxon>
        <taxon>Alphaproteobacteria</taxon>
        <taxon>Hyphomicrobiales</taxon>
        <taxon>Stappiaceae</taxon>
        <taxon>Pseudovibrio</taxon>
    </lineage>
</organism>
<sequence length="269" mass="28497">MGYKTGGNAAGRLLSAVLVVGMCIGAAHVGATPMPKARPYVGNSTLLPPMPLPQSKVSVQPSPVPVGKPLSLVPVPLENQRVFPPASTARMCVLRGWSVEISSAVDGPGGCGIDQPVSLRSVVGGGQEIGLTMPVQIECELAQKLDGWMQDVAVPAARRELGVSITRIRTAAGYACRGRNNKRGAKLSEHGKGNAIDIAGFYLSDGREVTVEEGWDGSSAEVRFLSSLHKGACERFTTVLGPEADRYHQDHLHFDQGCHGKGCKYRVCK</sequence>
<dbReference type="Proteomes" id="UP000199598">
    <property type="component" value="Unassembled WGS sequence"/>
</dbReference>
<protein>
    <submittedName>
        <fullName evidence="2">Uncharacterized conserved protein</fullName>
    </submittedName>
</protein>
<accession>A0A1I3XRU3</accession>
<dbReference type="Pfam" id="PF06904">
    <property type="entry name" value="Extensin-like_C"/>
    <property type="match status" value="1"/>
</dbReference>
<gene>
    <name evidence="2" type="ORF">SAMN04488518_103112</name>
</gene>
<evidence type="ECO:0000313" key="3">
    <source>
        <dbReference type="Proteomes" id="UP000199598"/>
    </source>
</evidence>
<dbReference type="InterPro" id="IPR009683">
    <property type="entry name" value="Extensin-like_C"/>
</dbReference>
<dbReference type="RefSeq" id="WP_093518088.1">
    <property type="nucleotide sequence ID" value="NZ_FOSK01000003.1"/>
</dbReference>
<keyword evidence="3" id="KW-1185">Reference proteome</keyword>